<dbReference type="AlphaFoldDB" id="A0A2H3DGQ2"/>
<dbReference type="Proteomes" id="UP000217790">
    <property type="component" value="Unassembled WGS sequence"/>
</dbReference>
<organism evidence="1 2">
    <name type="scientific">Armillaria gallica</name>
    <name type="common">Bulbous honey fungus</name>
    <name type="synonym">Armillaria bulbosa</name>
    <dbReference type="NCBI Taxonomy" id="47427"/>
    <lineage>
        <taxon>Eukaryota</taxon>
        <taxon>Fungi</taxon>
        <taxon>Dikarya</taxon>
        <taxon>Basidiomycota</taxon>
        <taxon>Agaricomycotina</taxon>
        <taxon>Agaricomycetes</taxon>
        <taxon>Agaricomycetidae</taxon>
        <taxon>Agaricales</taxon>
        <taxon>Marasmiineae</taxon>
        <taxon>Physalacriaceae</taxon>
        <taxon>Armillaria</taxon>
    </lineage>
</organism>
<name>A0A2H3DGQ2_ARMGA</name>
<dbReference type="InParanoid" id="A0A2H3DGQ2"/>
<keyword evidence="2" id="KW-1185">Reference proteome</keyword>
<reference evidence="2" key="1">
    <citation type="journal article" date="2017" name="Nat. Ecol. Evol.">
        <title>Genome expansion and lineage-specific genetic innovations in the forest pathogenic fungi Armillaria.</title>
        <authorList>
            <person name="Sipos G."/>
            <person name="Prasanna A.N."/>
            <person name="Walter M.C."/>
            <person name="O'Connor E."/>
            <person name="Balint B."/>
            <person name="Krizsan K."/>
            <person name="Kiss B."/>
            <person name="Hess J."/>
            <person name="Varga T."/>
            <person name="Slot J."/>
            <person name="Riley R."/>
            <person name="Boka B."/>
            <person name="Rigling D."/>
            <person name="Barry K."/>
            <person name="Lee J."/>
            <person name="Mihaltcheva S."/>
            <person name="LaButti K."/>
            <person name="Lipzen A."/>
            <person name="Waldron R."/>
            <person name="Moloney N.M."/>
            <person name="Sperisen C."/>
            <person name="Kredics L."/>
            <person name="Vagvoelgyi C."/>
            <person name="Patrignani A."/>
            <person name="Fitzpatrick D."/>
            <person name="Nagy I."/>
            <person name="Doyle S."/>
            <person name="Anderson J.B."/>
            <person name="Grigoriev I.V."/>
            <person name="Gueldener U."/>
            <person name="Muensterkoetter M."/>
            <person name="Nagy L.G."/>
        </authorList>
    </citation>
    <scope>NUCLEOTIDE SEQUENCE [LARGE SCALE GENOMIC DNA]</scope>
    <source>
        <strain evidence="2">Ar21-2</strain>
    </source>
</reference>
<sequence length="128" mass="14343">MLSWTSLPYWHNKDEYSGEEVTSLLKQVYNNLSPSIAALEHEALIDSHFCISDWHRTIACMVLEVHPSYVLTCLLPNALFPGGEGFNMDDPPTPLDSYLLQCAIPEGALLQPGLVANNKDFPSHIFNR</sequence>
<dbReference type="EMBL" id="KZ293664">
    <property type="protein sequence ID" value="PBK90642.1"/>
    <property type="molecule type" value="Genomic_DNA"/>
</dbReference>
<evidence type="ECO:0000313" key="1">
    <source>
        <dbReference type="EMBL" id="PBK90642.1"/>
    </source>
</evidence>
<evidence type="ECO:0000313" key="2">
    <source>
        <dbReference type="Proteomes" id="UP000217790"/>
    </source>
</evidence>
<accession>A0A2H3DGQ2</accession>
<dbReference type="OrthoDB" id="3097338at2759"/>
<proteinExistence type="predicted"/>
<gene>
    <name evidence="1" type="ORF">ARMGADRAFT_1082371</name>
</gene>
<protein>
    <submittedName>
        <fullName evidence="1">Uncharacterized protein</fullName>
    </submittedName>
</protein>